<feature type="compositionally biased region" description="Pro residues" evidence="1">
    <location>
        <begin position="352"/>
        <end position="363"/>
    </location>
</feature>
<reference evidence="2 3" key="1">
    <citation type="journal article" date="2018" name="Microbes Environ.">
        <title>Comparative Genomic Insights into Endofungal Lifestyles of Two Bacterial Endosymbionts, Mycoavidus cysteinexigens and Burkholderia rhizoxinica.</title>
        <authorList>
            <person name="Sharmin D."/>
            <person name="Guo Y."/>
            <person name="Nishizawa T."/>
            <person name="Ohshima S."/>
            <person name="Sato Y."/>
            <person name="Takashima Y."/>
            <person name="Narisawa K."/>
            <person name="Ohta H."/>
        </authorList>
    </citation>
    <scope>NUCLEOTIDE SEQUENCE [LARGE SCALE GENOMIC DNA]</scope>
    <source>
        <strain evidence="2 3">B1-EB</strain>
    </source>
</reference>
<dbReference type="Proteomes" id="UP000282597">
    <property type="component" value="Chromosome"/>
</dbReference>
<gene>
    <name evidence="2" type="ORF">MCB1EB_0760</name>
</gene>
<dbReference type="KEGG" id="mcys:MCB1EB_0760"/>
<dbReference type="EMBL" id="AP018150">
    <property type="protein sequence ID" value="BBE08921.1"/>
    <property type="molecule type" value="Genomic_DNA"/>
</dbReference>
<proteinExistence type="predicted"/>
<organism evidence="2 3">
    <name type="scientific">Mycoavidus cysteinexigens</name>
    <dbReference type="NCBI Taxonomy" id="1553431"/>
    <lineage>
        <taxon>Bacteria</taxon>
        <taxon>Pseudomonadati</taxon>
        <taxon>Pseudomonadota</taxon>
        <taxon>Betaproteobacteria</taxon>
        <taxon>Burkholderiales</taxon>
        <taxon>Burkholderiaceae</taxon>
        <taxon>Mycoavidus</taxon>
    </lineage>
</organism>
<protein>
    <submittedName>
        <fullName evidence="2">Secretion-associated protein</fullName>
    </submittedName>
</protein>
<evidence type="ECO:0000313" key="3">
    <source>
        <dbReference type="Proteomes" id="UP000282597"/>
    </source>
</evidence>
<feature type="compositionally biased region" description="Low complexity" evidence="1">
    <location>
        <begin position="324"/>
        <end position="351"/>
    </location>
</feature>
<evidence type="ECO:0000313" key="2">
    <source>
        <dbReference type="EMBL" id="BBE08921.1"/>
    </source>
</evidence>
<dbReference type="AlphaFoldDB" id="A0A2Z6EU41"/>
<evidence type="ECO:0000256" key="1">
    <source>
        <dbReference type="SAM" id="MobiDB-lite"/>
    </source>
</evidence>
<accession>A0A2Z6EU41</accession>
<feature type="region of interest" description="Disordered" evidence="1">
    <location>
        <begin position="311"/>
        <end position="363"/>
    </location>
</feature>
<keyword evidence="3" id="KW-1185">Reference proteome</keyword>
<name>A0A2Z6EU41_9BURK</name>
<sequence>MRISAEDEADIRISDWDQPDAQLSFDEEGKIILEFEPLTGATPMLEQAGQTAGMHWQDFTPLQFGSIVLCLGEQNALWPSDVELLSKLWTPAPAVSEPIPSEVAPAIPVKSRWPAARYTIGATLLTFSLLGAAVLSEARLRPSPPPTASSLAERTKNALKNASLVGLQVTPRDGMVVISGMVANSSDDVAVRKITDRLGRNGEIARHYDVASNVSQNIAEALGGIEGINVQYIGAGNFRVTGAVPNIMQAQTALKRLRPDLSSNVKQIEQFLTEAPSGNGGGRYSGILSSDQVKYLETPDGVKHIYATEQAADEETSEAQSGSATTVATANSTTTAPAKAAEPSSGPAAIPGIPPIPAIPLSN</sequence>